<evidence type="ECO:0000256" key="1">
    <source>
        <dbReference type="ARBA" id="ARBA00004196"/>
    </source>
</evidence>
<evidence type="ECO:0000313" key="5">
    <source>
        <dbReference type="Proteomes" id="UP000778578"/>
    </source>
</evidence>
<dbReference type="Pfam" id="PF13407">
    <property type="entry name" value="Peripla_BP_4"/>
    <property type="match status" value="1"/>
</dbReference>
<proteinExistence type="predicted"/>
<keyword evidence="5" id="KW-1185">Reference proteome</keyword>
<comment type="subcellular location">
    <subcellularLocation>
        <location evidence="1">Cell envelope</location>
    </subcellularLocation>
</comment>
<organism evidence="4 5">
    <name type="scientific">Actinacidiphila acidipaludis</name>
    <dbReference type="NCBI Taxonomy" id="2873382"/>
    <lineage>
        <taxon>Bacteria</taxon>
        <taxon>Bacillati</taxon>
        <taxon>Actinomycetota</taxon>
        <taxon>Actinomycetes</taxon>
        <taxon>Kitasatosporales</taxon>
        <taxon>Streptomycetaceae</taxon>
        <taxon>Actinacidiphila</taxon>
    </lineage>
</organism>
<feature type="domain" description="Periplasmic binding protein" evidence="3">
    <location>
        <begin position="48"/>
        <end position="306"/>
    </location>
</feature>
<evidence type="ECO:0000256" key="2">
    <source>
        <dbReference type="ARBA" id="ARBA00022729"/>
    </source>
</evidence>
<dbReference type="EMBL" id="JAINZZ010000029">
    <property type="protein sequence ID" value="MBY8880255.1"/>
    <property type="molecule type" value="Genomic_DNA"/>
</dbReference>
<reference evidence="4 5" key="1">
    <citation type="submission" date="2021-08" db="EMBL/GenBank/DDBJ databases">
        <title>WGS of actinomycetes from Thailand.</title>
        <authorList>
            <person name="Thawai C."/>
        </authorList>
    </citation>
    <scope>NUCLEOTIDE SEQUENCE [LARGE SCALE GENOMIC DNA]</scope>
    <source>
        <strain evidence="4 5">PLK6-54</strain>
    </source>
</reference>
<dbReference type="PANTHER" id="PTHR30036">
    <property type="entry name" value="D-XYLOSE-BINDING PERIPLASMIC PROTEIN"/>
    <property type="match status" value="1"/>
</dbReference>
<comment type="caution">
    <text evidence="4">The sequence shown here is derived from an EMBL/GenBank/DDBJ whole genome shotgun (WGS) entry which is preliminary data.</text>
</comment>
<evidence type="ECO:0000313" key="4">
    <source>
        <dbReference type="EMBL" id="MBY8880255.1"/>
    </source>
</evidence>
<dbReference type="Gene3D" id="3.40.50.2300">
    <property type="match status" value="2"/>
</dbReference>
<dbReference type="InterPro" id="IPR028082">
    <property type="entry name" value="Peripla_BP_I"/>
</dbReference>
<dbReference type="PANTHER" id="PTHR30036:SF1">
    <property type="entry name" value="D-XYLOSE-BINDING PERIPLASMIC PROTEIN"/>
    <property type="match status" value="1"/>
</dbReference>
<gene>
    <name evidence="4" type="ORF">K7862_21835</name>
</gene>
<protein>
    <submittedName>
        <fullName evidence="4">Substrate-binding domain-containing protein</fullName>
    </submittedName>
</protein>
<dbReference type="InterPro" id="IPR025997">
    <property type="entry name" value="SBP_2_dom"/>
</dbReference>
<evidence type="ECO:0000259" key="3">
    <source>
        <dbReference type="Pfam" id="PF13407"/>
    </source>
</evidence>
<dbReference type="InterPro" id="IPR050555">
    <property type="entry name" value="Bact_Solute-Bind_Prot2"/>
</dbReference>
<dbReference type="Proteomes" id="UP000778578">
    <property type="component" value="Unassembled WGS sequence"/>
</dbReference>
<dbReference type="RefSeq" id="WP_222965103.1">
    <property type="nucleotide sequence ID" value="NZ_JAINZZ010000029.1"/>
</dbReference>
<keyword evidence="2" id="KW-0732">Signal</keyword>
<sequence>MAMRRGWSRGRTRGLVAALTAGLVLVLAPHGTAQVAHRGTAAEGGFTVGVLLPDTHTPRWTKFDKPLIEKRVKQLCGTCTVRYANASADVATQQSQVNSMIANGVRVLILSPVESKALATSVRRAHASHVPVVSYDRLADGPLSAYSGYDSEMIGRLQAQGLLAALGKGAGRPRIVMMNGEPTDPNAKALRKGALSVFQGKADVVAEYNTTGWIPQNAFTNTLAAVAKLGPHGFDGVYSANDGLATGVVTALKAENVTPQPPVTGEDADLAAVRRVVTGEQAVTVYKSFAAEADAAAEMAVALARGMPIDAIAKQRISNDTTKDIPAYLGTPVAVNRGNVKQTIVDAGVYTVQQICTPKVQSACRDAGLTG</sequence>
<dbReference type="SUPFAM" id="SSF53822">
    <property type="entry name" value="Periplasmic binding protein-like I"/>
    <property type="match status" value="1"/>
</dbReference>
<name>A0ABS7QAQ7_9ACTN</name>
<accession>A0ABS7QAQ7</accession>